<evidence type="ECO:0000313" key="1">
    <source>
        <dbReference type="EMBL" id="GAI65623.1"/>
    </source>
</evidence>
<feature type="non-terminal residue" evidence="1">
    <location>
        <position position="1"/>
    </location>
</feature>
<gene>
    <name evidence="1" type="ORF">S12H4_02209</name>
</gene>
<organism evidence="1">
    <name type="scientific">marine sediment metagenome</name>
    <dbReference type="NCBI Taxonomy" id="412755"/>
    <lineage>
        <taxon>unclassified sequences</taxon>
        <taxon>metagenomes</taxon>
        <taxon>ecological metagenomes</taxon>
    </lineage>
</organism>
<accession>X1QBM7</accession>
<name>X1QBM7_9ZZZZ</name>
<comment type="caution">
    <text evidence="1">The sequence shown here is derived from an EMBL/GenBank/DDBJ whole genome shotgun (WGS) entry which is preliminary data.</text>
</comment>
<dbReference type="EMBL" id="BARW01000520">
    <property type="protein sequence ID" value="GAI65623.1"/>
    <property type="molecule type" value="Genomic_DNA"/>
</dbReference>
<proteinExistence type="predicted"/>
<protein>
    <submittedName>
        <fullName evidence="1">Uncharacterized protein</fullName>
    </submittedName>
</protein>
<sequence>RLWIEEDQIWNDERLHENIVDLCSIKKGKLLFLQNLNK</sequence>
<reference evidence="1" key="1">
    <citation type="journal article" date="2014" name="Front. Microbiol.">
        <title>High frequency of phylogenetically diverse reductive dehalogenase-homologous genes in deep subseafloor sedimentary metagenomes.</title>
        <authorList>
            <person name="Kawai M."/>
            <person name="Futagami T."/>
            <person name="Toyoda A."/>
            <person name="Takaki Y."/>
            <person name="Nishi S."/>
            <person name="Hori S."/>
            <person name="Arai W."/>
            <person name="Tsubouchi T."/>
            <person name="Morono Y."/>
            <person name="Uchiyama I."/>
            <person name="Ito T."/>
            <person name="Fujiyama A."/>
            <person name="Inagaki F."/>
            <person name="Takami H."/>
        </authorList>
    </citation>
    <scope>NUCLEOTIDE SEQUENCE</scope>
    <source>
        <strain evidence="1">Expedition CK06-06</strain>
    </source>
</reference>
<dbReference type="AlphaFoldDB" id="X1QBM7"/>